<evidence type="ECO:0000259" key="2">
    <source>
        <dbReference type="PROSITE" id="PS51464"/>
    </source>
</evidence>
<dbReference type="Proteomes" id="UP000509448">
    <property type="component" value="Chromosome"/>
</dbReference>
<dbReference type="GO" id="GO:0097367">
    <property type="term" value="F:carbohydrate derivative binding"/>
    <property type="evidence" value="ECO:0007669"/>
    <property type="project" value="InterPro"/>
</dbReference>
<dbReference type="PROSITE" id="PS51464">
    <property type="entry name" value="SIS"/>
    <property type="match status" value="2"/>
</dbReference>
<protein>
    <submittedName>
        <fullName evidence="3">6-phospho-3-hexuloisomerase</fullName>
    </submittedName>
</protein>
<dbReference type="PANTHER" id="PTHR43443:SF1">
    <property type="entry name" value="3-HEXULOSE-6-PHOSPHATE ISOMERASE"/>
    <property type="match status" value="1"/>
</dbReference>
<dbReference type="GeneID" id="55584323"/>
<dbReference type="GO" id="GO:1901135">
    <property type="term" value="P:carbohydrate derivative metabolic process"/>
    <property type="evidence" value="ECO:0007669"/>
    <property type="project" value="InterPro"/>
</dbReference>
<dbReference type="InterPro" id="IPR001347">
    <property type="entry name" value="SIS_dom"/>
</dbReference>
<dbReference type="GO" id="GO:0016853">
    <property type="term" value="F:isomerase activity"/>
    <property type="evidence" value="ECO:0007669"/>
    <property type="project" value="UniProtKB-KW"/>
</dbReference>
<feature type="domain" description="SIS" evidence="2">
    <location>
        <begin position="29"/>
        <end position="177"/>
    </location>
</feature>
<dbReference type="InterPro" id="IPR046348">
    <property type="entry name" value="SIS_dom_sf"/>
</dbReference>
<keyword evidence="3" id="KW-0413">Isomerase</keyword>
<dbReference type="PANTHER" id="PTHR43443">
    <property type="entry name" value="3-HEXULOSE-6-PHOSPHATE ISOMERASE"/>
    <property type="match status" value="1"/>
</dbReference>
<evidence type="ECO:0000313" key="3">
    <source>
        <dbReference type="EMBL" id="BBE41894.1"/>
    </source>
</evidence>
<dbReference type="EMBL" id="AP018732">
    <property type="protein sequence ID" value="BBE41894.1"/>
    <property type="molecule type" value="Genomic_DNA"/>
</dbReference>
<dbReference type="OrthoDB" id="350569at2157"/>
<evidence type="ECO:0000313" key="4">
    <source>
        <dbReference type="Proteomes" id="UP000509448"/>
    </source>
</evidence>
<dbReference type="InterPro" id="IPR017552">
    <property type="entry name" value="PHI/rmpB"/>
</dbReference>
<dbReference type="Pfam" id="PF01380">
    <property type="entry name" value="SIS"/>
    <property type="match status" value="2"/>
</dbReference>
<feature type="domain" description="SIS" evidence="2">
    <location>
        <begin position="210"/>
        <end position="365"/>
    </location>
</feature>
<organism evidence="3 4">
    <name type="scientific">Conexivisphaera calida</name>
    <dbReference type="NCBI Taxonomy" id="1874277"/>
    <lineage>
        <taxon>Archaea</taxon>
        <taxon>Nitrososphaerota</taxon>
        <taxon>Conexivisphaeria</taxon>
        <taxon>Conexivisphaerales</taxon>
        <taxon>Conexivisphaeraceae</taxon>
        <taxon>Conexivisphaera</taxon>
    </lineage>
</organism>
<proteinExistence type="inferred from homology"/>
<keyword evidence="4" id="KW-1185">Reference proteome</keyword>
<accession>A0A4P2VBH3</accession>
<reference evidence="3 4" key="1">
    <citation type="journal article" date="2019" name="ISME J.">
        <title>Isolation and characterization of a thermophilic sulfur- and iron-reducing thaumarchaeote from a terrestrial acidic hot spring.</title>
        <authorList>
            <person name="Kato S."/>
            <person name="Itoh T."/>
            <person name="Yuki M."/>
            <person name="Nagamori M."/>
            <person name="Ohnishi M."/>
            <person name="Uematsu K."/>
            <person name="Suzuki K."/>
            <person name="Takashina T."/>
            <person name="Ohkuma M."/>
        </authorList>
    </citation>
    <scope>NUCLEOTIDE SEQUENCE [LARGE SCALE GENOMIC DNA]</scope>
    <source>
        <strain evidence="3 4">NAS-02</strain>
    </source>
</reference>
<comment type="similarity">
    <text evidence="1">Belongs to the SIS family. PHI subfamily.</text>
</comment>
<dbReference type="KEGG" id="ccai:NAS2_0505"/>
<gene>
    <name evidence="3" type="ORF">NAS2_0505</name>
</gene>
<dbReference type="Gene3D" id="3.40.50.10490">
    <property type="entry name" value="Glucose-6-phosphate isomerase like protein, domain 1"/>
    <property type="match status" value="2"/>
</dbReference>
<dbReference type="SUPFAM" id="SSF53697">
    <property type="entry name" value="SIS domain"/>
    <property type="match status" value="2"/>
</dbReference>
<dbReference type="AlphaFoldDB" id="A0A4P2VBH3"/>
<evidence type="ECO:0000256" key="1">
    <source>
        <dbReference type="ARBA" id="ARBA00009235"/>
    </source>
</evidence>
<dbReference type="RefSeq" id="WP_174448185.1">
    <property type="nucleotide sequence ID" value="NZ_AP018732.1"/>
</dbReference>
<name>A0A4P2VBH3_9ARCH</name>
<sequence>MEGIGKSYSELCSLVGSTQLPDEETISKFRDLVEGAGRIITVGAGRSGEIADVFMRFLRNLGYERSYGPDDVPYVIKYSDLVIGFTGSGTTTYTLQTLQVARDAGAKIVVFTATPESPAAALADLVINVPGGTKSSESSEDYYERLLSKEMYAPLTPLGTLFELRALFISLAFIRELAVGGSLGGNYGNLLGVAAEYEPSGEEFDRLYSLMPRPRSRENPWPGKVVVIGEGFSGSVAKFFVTRLRHVAKADEVREVYYWLDKGSVAVSSGDLVIIISGSGEQLPAILATKARSKGVRVAGITSFPTSSLGLNSDVIVRVPGRKIQRIKGLRSSYLPRDPMDSAFELRALLSLEALVHEIAKVEGVTEADMRKLHSDFT</sequence>